<gene>
    <name evidence="1" type="ORF">JYU34_012530</name>
</gene>
<proteinExistence type="predicted"/>
<evidence type="ECO:0000313" key="1">
    <source>
        <dbReference type="EMBL" id="KAG7302593.1"/>
    </source>
</evidence>
<dbReference type="Proteomes" id="UP000823941">
    <property type="component" value="Chromosome 17"/>
</dbReference>
<organism evidence="1 2">
    <name type="scientific">Plutella xylostella</name>
    <name type="common">Diamondback moth</name>
    <name type="synonym">Plutella maculipennis</name>
    <dbReference type="NCBI Taxonomy" id="51655"/>
    <lineage>
        <taxon>Eukaryota</taxon>
        <taxon>Metazoa</taxon>
        <taxon>Ecdysozoa</taxon>
        <taxon>Arthropoda</taxon>
        <taxon>Hexapoda</taxon>
        <taxon>Insecta</taxon>
        <taxon>Pterygota</taxon>
        <taxon>Neoptera</taxon>
        <taxon>Endopterygota</taxon>
        <taxon>Lepidoptera</taxon>
        <taxon>Glossata</taxon>
        <taxon>Ditrysia</taxon>
        <taxon>Yponomeutoidea</taxon>
        <taxon>Plutellidae</taxon>
        <taxon>Plutella</taxon>
    </lineage>
</organism>
<name>A0ABQ7QBJ2_PLUXY</name>
<protein>
    <submittedName>
        <fullName evidence="1">Uncharacterized protein</fullName>
    </submittedName>
</protein>
<comment type="caution">
    <text evidence="1">The sequence shown here is derived from an EMBL/GenBank/DDBJ whole genome shotgun (WGS) entry which is preliminary data.</text>
</comment>
<accession>A0ABQ7QBJ2</accession>
<dbReference type="EMBL" id="JAHIBW010000017">
    <property type="protein sequence ID" value="KAG7302593.1"/>
    <property type="molecule type" value="Genomic_DNA"/>
</dbReference>
<reference evidence="1 2" key="1">
    <citation type="submission" date="2021-06" db="EMBL/GenBank/DDBJ databases">
        <title>A haploid diamondback moth (Plutella xylostella L.) genome assembly resolves 31 chromosomes and identifies a diamide resistance mutation.</title>
        <authorList>
            <person name="Ward C.M."/>
            <person name="Perry K.D."/>
            <person name="Baker G."/>
            <person name="Powis K."/>
            <person name="Heckel D.G."/>
            <person name="Baxter S.W."/>
        </authorList>
    </citation>
    <scope>NUCLEOTIDE SEQUENCE [LARGE SCALE GENOMIC DNA]</scope>
    <source>
        <strain evidence="1 2">LV</strain>
        <tissue evidence="1">Single pupa</tissue>
    </source>
</reference>
<keyword evidence="2" id="KW-1185">Reference proteome</keyword>
<sequence length="82" mass="9102">MTQTDRRLPAFYVYAVKSNAKEREKGVKSMGGTGEWIWIGAPGAGLGWSGLDVAVSCWQSRREVRRISLPHHSTRDLTSAVK</sequence>
<evidence type="ECO:0000313" key="2">
    <source>
        <dbReference type="Proteomes" id="UP000823941"/>
    </source>
</evidence>